<dbReference type="Proteomes" id="UP001190640">
    <property type="component" value="Chromosome 12"/>
</dbReference>
<evidence type="ECO:0000256" key="3">
    <source>
        <dbReference type="ARBA" id="ARBA00022475"/>
    </source>
</evidence>
<feature type="transmembrane region" description="Helical" evidence="13">
    <location>
        <begin position="138"/>
        <end position="156"/>
    </location>
</feature>
<feature type="transmembrane region" description="Helical" evidence="13">
    <location>
        <begin position="196"/>
        <end position="222"/>
    </location>
</feature>
<keyword evidence="15" id="KW-1185">Reference proteome</keyword>
<accession>A0AA97K7H7</accession>
<dbReference type="CDD" id="cd15227">
    <property type="entry name" value="7tmA_OR14-like"/>
    <property type="match status" value="1"/>
</dbReference>
<evidence type="ECO:0000256" key="13">
    <source>
        <dbReference type="RuleBase" id="RU363047"/>
    </source>
</evidence>
<evidence type="ECO:0000256" key="9">
    <source>
        <dbReference type="ARBA" id="ARBA00023136"/>
    </source>
</evidence>
<feature type="transmembrane region" description="Helical" evidence="13">
    <location>
        <begin position="96"/>
        <end position="118"/>
    </location>
</feature>
<evidence type="ECO:0000256" key="2">
    <source>
        <dbReference type="ARBA" id="ARBA00004651"/>
    </source>
</evidence>
<dbReference type="GeneID" id="129339350"/>
<dbReference type="SUPFAM" id="SSF81321">
    <property type="entry name" value="Family A G protein-coupled receptor-like"/>
    <property type="match status" value="1"/>
</dbReference>
<evidence type="ECO:0000256" key="1">
    <source>
        <dbReference type="ARBA" id="ARBA00002936"/>
    </source>
</evidence>
<dbReference type="PROSITE" id="PS50262">
    <property type="entry name" value="G_PROTEIN_RECEP_F1_2"/>
    <property type="match status" value="1"/>
</dbReference>
<dbReference type="PRINTS" id="PR00237">
    <property type="entry name" value="GPCRRHODOPSN"/>
</dbReference>
<dbReference type="PROSITE" id="PS00237">
    <property type="entry name" value="G_PROTEIN_RECEP_F1_1"/>
    <property type="match status" value="1"/>
</dbReference>
<keyword evidence="8 12" id="KW-0297">G-protein coupled receptor</keyword>
<keyword evidence="9 13" id="KW-0472">Membrane</keyword>
<keyword evidence="10 12" id="KW-0675">Receptor</keyword>
<comment type="subcellular location">
    <subcellularLocation>
        <location evidence="2 13">Cell membrane</location>
        <topology evidence="2 13">Multi-pass membrane protein</topology>
    </subcellularLocation>
</comment>
<dbReference type="Pfam" id="PF13853">
    <property type="entry name" value="7tm_4"/>
    <property type="match status" value="1"/>
</dbReference>
<keyword evidence="11 12" id="KW-0807">Transducer</keyword>
<feature type="transmembrane region" description="Helical" evidence="13">
    <location>
        <begin position="56"/>
        <end position="76"/>
    </location>
</feature>
<evidence type="ECO:0000313" key="15">
    <source>
        <dbReference type="Proteomes" id="UP001190640"/>
    </source>
</evidence>
<comment type="function">
    <text evidence="1">Odorant receptor.</text>
</comment>
<dbReference type="RefSeq" id="XP_054849909.1">
    <property type="nucleotide sequence ID" value="XM_054993934.1"/>
</dbReference>
<dbReference type="PANTHER" id="PTHR26452">
    <property type="entry name" value="OLFACTORY RECEPTOR"/>
    <property type="match status" value="1"/>
</dbReference>
<dbReference type="GO" id="GO:0004984">
    <property type="term" value="F:olfactory receptor activity"/>
    <property type="evidence" value="ECO:0007669"/>
    <property type="project" value="InterPro"/>
</dbReference>
<sequence>MSNLTTVKEFLLLGFSEIREFQISHGVFFLAFYFATLAGNLLIIKLIAFECHLHKPMYFFLLNLALADIGSVSVTIPKSMANSFFNTRLITYSECVSQVFFLIFFMATDLAFLTVMAYDRYVAICSPLHYETLMTKEFCIQMAAISWTGALFYATLHTFGTFATSFCSKVINQFFCEIPQLLKISCSDHYQIEVGILGFSGCLAFASFIFIISSYVQIFRAVMKIPSVRGRKKAFSTCIPHFLVVFLFILTTAFAYLKPISNSATDLDLAAAAIYSVVPPLMNPIIYSMRNKEIKIAIRKYFCFLKTAFCHI</sequence>
<evidence type="ECO:0000256" key="7">
    <source>
        <dbReference type="ARBA" id="ARBA00022989"/>
    </source>
</evidence>
<feature type="domain" description="G-protein coupled receptors family 1 profile" evidence="14">
    <location>
        <begin position="39"/>
        <end position="287"/>
    </location>
</feature>
<dbReference type="PRINTS" id="PR00245">
    <property type="entry name" value="OLFACTORYR"/>
</dbReference>
<feature type="transmembrane region" description="Helical" evidence="13">
    <location>
        <begin position="269"/>
        <end position="289"/>
    </location>
</feature>
<dbReference type="InterPro" id="IPR050516">
    <property type="entry name" value="Olfactory_GPCR"/>
</dbReference>
<evidence type="ECO:0000256" key="4">
    <source>
        <dbReference type="ARBA" id="ARBA00022606"/>
    </source>
</evidence>
<evidence type="ECO:0000256" key="5">
    <source>
        <dbReference type="ARBA" id="ARBA00022692"/>
    </source>
</evidence>
<evidence type="ECO:0000313" key="16">
    <source>
        <dbReference type="RefSeq" id="XP_054849909.1"/>
    </source>
</evidence>
<organism evidence="15 16">
    <name type="scientific">Eublepharis macularius</name>
    <name type="common">Leopard gecko</name>
    <name type="synonym">Cyrtodactylus macularius</name>
    <dbReference type="NCBI Taxonomy" id="481883"/>
    <lineage>
        <taxon>Eukaryota</taxon>
        <taxon>Metazoa</taxon>
        <taxon>Chordata</taxon>
        <taxon>Craniata</taxon>
        <taxon>Vertebrata</taxon>
        <taxon>Euteleostomi</taxon>
        <taxon>Lepidosauria</taxon>
        <taxon>Squamata</taxon>
        <taxon>Bifurcata</taxon>
        <taxon>Gekkota</taxon>
        <taxon>Eublepharidae</taxon>
        <taxon>Eublepharinae</taxon>
        <taxon>Eublepharis</taxon>
    </lineage>
</organism>
<dbReference type="InterPro" id="IPR000725">
    <property type="entry name" value="Olfact_rcpt"/>
</dbReference>
<keyword evidence="6 13" id="KW-0552">Olfaction</keyword>
<feature type="transmembrane region" description="Helical" evidence="13">
    <location>
        <begin position="23"/>
        <end position="44"/>
    </location>
</feature>
<proteinExistence type="inferred from homology"/>
<evidence type="ECO:0000256" key="6">
    <source>
        <dbReference type="ARBA" id="ARBA00022725"/>
    </source>
</evidence>
<dbReference type="GO" id="GO:0004930">
    <property type="term" value="F:G protein-coupled receptor activity"/>
    <property type="evidence" value="ECO:0007669"/>
    <property type="project" value="UniProtKB-KW"/>
</dbReference>
<keyword evidence="4 13" id="KW-0716">Sensory transduction</keyword>
<evidence type="ECO:0000256" key="8">
    <source>
        <dbReference type="ARBA" id="ARBA00023040"/>
    </source>
</evidence>
<protein>
    <recommendedName>
        <fullName evidence="13">Olfactory receptor</fullName>
    </recommendedName>
</protein>
<feature type="transmembrane region" description="Helical" evidence="13">
    <location>
        <begin position="234"/>
        <end position="257"/>
    </location>
</feature>
<keyword evidence="7 13" id="KW-1133">Transmembrane helix</keyword>
<dbReference type="InterPro" id="IPR017452">
    <property type="entry name" value="GPCR_Rhodpsn_7TM"/>
</dbReference>
<dbReference type="KEGG" id="emc:129339350"/>
<dbReference type="GO" id="GO:0005886">
    <property type="term" value="C:plasma membrane"/>
    <property type="evidence" value="ECO:0007669"/>
    <property type="project" value="UniProtKB-SubCell"/>
</dbReference>
<dbReference type="FunFam" id="1.20.1070.10:FF:000037">
    <property type="entry name" value="Olfactory receptor"/>
    <property type="match status" value="1"/>
</dbReference>
<evidence type="ECO:0000256" key="10">
    <source>
        <dbReference type="ARBA" id="ARBA00023170"/>
    </source>
</evidence>
<keyword evidence="5 12" id="KW-0812">Transmembrane</keyword>
<gene>
    <name evidence="16" type="primary">LOC129339350</name>
</gene>
<comment type="similarity">
    <text evidence="12">Belongs to the G-protein coupled receptor 1 family.</text>
</comment>
<evidence type="ECO:0000256" key="11">
    <source>
        <dbReference type="ARBA" id="ARBA00023224"/>
    </source>
</evidence>
<evidence type="ECO:0000259" key="14">
    <source>
        <dbReference type="PROSITE" id="PS50262"/>
    </source>
</evidence>
<keyword evidence="3 13" id="KW-1003">Cell membrane</keyword>
<name>A0AA97K7H7_EUBMA</name>
<dbReference type="InterPro" id="IPR000276">
    <property type="entry name" value="GPCR_Rhodpsn"/>
</dbReference>
<reference evidence="16" key="1">
    <citation type="submission" date="2025-08" db="UniProtKB">
        <authorList>
            <consortium name="RefSeq"/>
        </authorList>
    </citation>
    <scope>IDENTIFICATION</scope>
    <source>
        <tissue evidence="16">Blood</tissue>
    </source>
</reference>
<dbReference type="Gene3D" id="1.20.1070.10">
    <property type="entry name" value="Rhodopsin 7-helix transmembrane proteins"/>
    <property type="match status" value="1"/>
</dbReference>
<evidence type="ECO:0000256" key="12">
    <source>
        <dbReference type="RuleBase" id="RU000688"/>
    </source>
</evidence>
<dbReference type="AlphaFoldDB" id="A0AA97K7H7"/>